<reference evidence="7" key="2">
    <citation type="submission" date="2023-06" db="EMBL/GenBank/DDBJ databases">
        <authorList>
            <person name="Ma L."/>
            <person name="Liu K.-W."/>
            <person name="Li Z."/>
            <person name="Hsiao Y.-Y."/>
            <person name="Qi Y."/>
            <person name="Fu T."/>
            <person name="Tang G."/>
            <person name="Zhang D."/>
            <person name="Sun W.-H."/>
            <person name="Liu D.-K."/>
            <person name="Li Y."/>
            <person name="Chen G.-Z."/>
            <person name="Liu X.-D."/>
            <person name="Liao X.-Y."/>
            <person name="Jiang Y.-T."/>
            <person name="Yu X."/>
            <person name="Hao Y."/>
            <person name="Huang J."/>
            <person name="Zhao X.-W."/>
            <person name="Ke S."/>
            <person name="Chen Y.-Y."/>
            <person name="Wu W.-L."/>
            <person name="Hsu J.-L."/>
            <person name="Lin Y.-F."/>
            <person name="Huang M.-D."/>
            <person name="Li C.-Y."/>
            <person name="Huang L."/>
            <person name="Wang Z.-W."/>
            <person name="Zhao X."/>
            <person name="Zhong W.-Y."/>
            <person name="Peng D.-H."/>
            <person name="Ahmad S."/>
            <person name="Lan S."/>
            <person name="Zhang J.-S."/>
            <person name="Tsai W.-C."/>
            <person name="Van De Peer Y."/>
            <person name="Liu Z.-J."/>
        </authorList>
    </citation>
    <scope>NUCLEOTIDE SEQUENCE</scope>
    <source>
        <strain evidence="7">SCP</strain>
        <tissue evidence="7">Leaves</tissue>
    </source>
</reference>
<keyword evidence="5" id="KW-0063">Aspartyl esterase</keyword>
<comment type="pathway">
    <text evidence="1">Glycan metabolism; pectin degradation; 2-dehydro-3-deoxy-D-gluconate from pectin: step 1/5.</text>
</comment>
<dbReference type="InterPro" id="IPR035513">
    <property type="entry name" value="Invertase/methylesterase_inhib"/>
</dbReference>
<proteinExistence type="inferred from homology"/>
<keyword evidence="8" id="KW-1185">Reference proteome</keyword>
<evidence type="ECO:0000259" key="6">
    <source>
        <dbReference type="SMART" id="SM00856"/>
    </source>
</evidence>
<dbReference type="SUPFAM" id="SSF101148">
    <property type="entry name" value="Plant invertase/pectin methylesterase inhibitor"/>
    <property type="match status" value="1"/>
</dbReference>
<comment type="caution">
    <text evidence="7">The sequence shown here is derived from an EMBL/GenBank/DDBJ whole genome shotgun (WGS) entry which is preliminary data.</text>
</comment>
<dbReference type="GO" id="GO:0042545">
    <property type="term" value="P:cell wall modification"/>
    <property type="evidence" value="ECO:0007669"/>
    <property type="project" value="InterPro"/>
</dbReference>
<dbReference type="GO" id="GO:0030599">
    <property type="term" value="F:pectinesterase activity"/>
    <property type="evidence" value="ECO:0007669"/>
    <property type="project" value="InterPro"/>
</dbReference>
<reference evidence="7" key="1">
    <citation type="journal article" date="2023" name="Nat. Commun.">
        <title>Diploid and tetraploid genomes of Acorus and the evolution of monocots.</title>
        <authorList>
            <person name="Ma L."/>
            <person name="Liu K.W."/>
            <person name="Li Z."/>
            <person name="Hsiao Y.Y."/>
            <person name="Qi Y."/>
            <person name="Fu T."/>
            <person name="Tang G.D."/>
            <person name="Zhang D."/>
            <person name="Sun W.H."/>
            <person name="Liu D.K."/>
            <person name="Li Y."/>
            <person name="Chen G.Z."/>
            <person name="Liu X.D."/>
            <person name="Liao X.Y."/>
            <person name="Jiang Y.T."/>
            <person name="Yu X."/>
            <person name="Hao Y."/>
            <person name="Huang J."/>
            <person name="Zhao X.W."/>
            <person name="Ke S."/>
            <person name="Chen Y.Y."/>
            <person name="Wu W.L."/>
            <person name="Hsu J.L."/>
            <person name="Lin Y.F."/>
            <person name="Huang M.D."/>
            <person name="Li C.Y."/>
            <person name="Huang L."/>
            <person name="Wang Z.W."/>
            <person name="Zhao X."/>
            <person name="Zhong W.Y."/>
            <person name="Peng D.H."/>
            <person name="Ahmad S."/>
            <person name="Lan S."/>
            <person name="Zhang J.S."/>
            <person name="Tsai W.C."/>
            <person name="Van de Peer Y."/>
            <person name="Liu Z.J."/>
        </authorList>
    </citation>
    <scope>NUCLEOTIDE SEQUENCE</scope>
    <source>
        <strain evidence="7">SCP</strain>
    </source>
</reference>
<dbReference type="Gene3D" id="2.160.20.10">
    <property type="entry name" value="Single-stranded right-handed beta-helix, Pectin lyase-like"/>
    <property type="match status" value="2"/>
</dbReference>
<evidence type="ECO:0000256" key="1">
    <source>
        <dbReference type="ARBA" id="ARBA00005184"/>
    </source>
</evidence>
<name>A0AAV9AEH4_ACOGR</name>
<dbReference type="CDD" id="cd15798">
    <property type="entry name" value="PMEI-like_3"/>
    <property type="match status" value="1"/>
</dbReference>
<dbReference type="InterPro" id="IPR012334">
    <property type="entry name" value="Pectin_lyas_fold"/>
</dbReference>
<protein>
    <submittedName>
        <fullName evidence="7">Pectinesterase 2</fullName>
    </submittedName>
</protein>
<dbReference type="InterPro" id="IPR000070">
    <property type="entry name" value="Pectinesterase_cat"/>
</dbReference>
<dbReference type="Proteomes" id="UP001179952">
    <property type="component" value="Unassembled WGS sequence"/>
</dbReference>
<keyword evidence="4" id="KW-0378">Hydrolase</keyword>
<dbReference type="InterPro" id="IPR011050">
    <property type="entry name" value="Pectin_lyase_fold/virulence"/>
</dbReference>
<sequence>MGNDPPPNTTSDFFNLSVSAALSRALHAQYHLNSLRHRFSRNASESKAWSDCMSLYRNTIIQLNRSIDSPTATGCTAADKQTWLSAALTNLEICHILFGRLGLSKMVSPLQGYNVSDLISNSLAINEAPPAVNGTGEENWATVGMRRLLQTKGRRVDVVVAKDGSGKYRTIGEAIREAERQRKRGRKGRIVIYVKAGVYSEYLQIGTGVPNLTLIGDGKGKTIIRGNRSVGKGYTMVGCATISVFGDGFIARDLTFLNDNGPRTQALALLLGSDRSIIYRCSIEGYQDTLCVFSQRQFYRDLIHPAGWLEWNGNFALDTLYYAEFKNTGPGSKMSRRVRWKGFHIIVRPSLVRKFTVANFLVGGLWIPATGVPFESGL</sequence>
<dbReference type="PANTHER" id="PTHR31707">
    <property type="entry name" value="PECTINESTERASE"/>
    <property type="match status" value="1"/>
</dbReference>
<dbReference type="Pfam" id="PF04043">
    <property type="entry name" value="PMEI"/>
    <property type="match status" value="1"/>
</dbReference>
<evidence type="ECO:0000256" key="3">
    <source>
        <dbReference type="ARBA" id="ARBA00007786"/>
    </source>
</evidence>
<accession>A0AAV9AEH4</accession>
<dbReference type="NCBIfam" id="TIGR01614">
    <property type="entry name" value="PME_inhib"/>
    <property type="match status" value="1"/>
</dbReference>
<evidence type="ECO:0000313" key="8">
    <source>
        <dbReference type="Proteomes" id="UP001179952"/>
    </source>
</evidence>
<comment type="similarity">
    <text evidence="2">In the N-terminal section; belongs to the PMEI family.</text>
</comment>
<dbReference type="AlphaFoldDB" id="A0AAV9AEH4"/>
<dbReference type="EMBL" id="JAUJYN010000010">
    <property type="protein sequence ID" value="KAK1262518.1"/>
    <property type="molecule type" value="Genomic_DNA"/>
</dbReference>
<evidence type="ECO:0000256" key="4">
    <source>
        <dbReference type="ARBA" id="ARBA00022801"/>
    </source>
</evidence>
<dbReference type="Pfam" id="PF01095">
    <property type="entry name" value="Pectinesterase"/>
    <property type="match status" value="1"/>
</dbReference>
<dbReference type="GO" id="GO:0004857">
    <property type="term" value="F:enzyme inhibitor activity"/>
    <property type="evidence" value="ECO:0007669"/>
    <property type="project" value="InterPro"/>
</dbReference>
<dbReference type="InterPro" id="IPR006501">
    <property type="entry name" value="Pectinesterase_inhib_dom"/>
</dbReference>
<dbReference type="SMART" id="SM00856">
    <property type="entry name" value="PMEI"/>
    <property type="match status" value="1"/>
</dbReference>
<evidence type="ECO:0000256" key="5">
    <source>
        <dbReference type="ARBA" id="ARBA00023085"/>
    </source>
</evidence>
<gene>
    <name evidence="7" type="ORF">QJS04_geneDACA020481</name>
</gene>
<dbReference type="Gene3D" id="1.20.140.40">
    <property type="entry name" value="Invertase/pectin methylesterase inhibitor family protein"/>
    <property type="match status" value="1"/>
</dbReference>
<evidence type="ECO:0000313" key="7">
    <source>
        <dbReference type="EMBL" id="KAK1262518.1"/>
    </source>
</evidence>
<evidence type="ECO:0000256" key="2">
    <source>
        <dbReference type="ARBA" id="ARBA00006027"/>
    </source>
</evidence>
<feature type="domain" description="Pectinesterase inhibitor" evidence="6">
    <location>
        <begin position="2"/>
        <end position="125"/>
    </location>
</feature>
<organism evidence="7 8">
    <name type="scientific">Acorus gramineus</name>
    <name type="common">Dwarf sweet flag</name>
    <dbReference type="NCBI Taxonomy" id="55184"/>
    <lineage>
        <taxon>Eukaryota</taxon>
        <taxon>Viridiplantae</taxon>
        <taxon>Streptophyta</taxon>
        <taxon>Embryophyta</taxon>
        <taxon>Tracheophyta</taxon>
        <taxon>Spermatophyta</taxon>
        <taxon>Magnoliopsida</taxon>
        <taxon>Liliopsida</taxon>
        <taxon>Acoraceae</taxon>
        <taxon>Acorus</taxon>
    </lineage>
</organism>
<comment type="similarity">
    <text evidence="3">In the C-terminal section; belongs to the pectinesterase family.</text>
</comment>
<dbReference type="SUPFAM" id="SSF51126">
    <property type="entry name" value="Pectin lyase-like"/>
    <property type="match status" value="1"/>
</dbReference>